<reference evidence="2" key="2">
    <citation type="submission" date="2023-06" db="EMBL/GenBank/DDBJ databases">
        <authorList>
            <consortium name="Lawrence Berkeley National Laboratory"/>
            <person name="Haridas S."/>
            <person name="Hensen N."/>
            <person name="Bonometti L."/>
            <person name="Westerberg I."/>
            <person name="Brannstrom I.O."/>
            <person name="Guillou S."/>
            <person name="Cros-Aarteil S."/>
            <person name="Calhoun S."/>
            <person name="Kuo A."/>
            <person name="Mondo S."/>
            <person name="Pangilinan J."/>
            <person name="Riley R."/>
            <person name="Labutti K."/>
            <person name="Andreopoulos B."/>
            <person name="Lipzen A."/>
            <person name="Chen C."/>
            <person name="Yanf M."/>
            <person name="Daum C."/>
            <person name="Ng V."/>
            <person name="Clum A."/>
            <person name="Steindorff A."/>
            <person name="Ohm R."/>
            <person name="Martin F."/>
            <person name="Silar P."/>
            <person name="Natvig D."/>
            <person name="Lalanne C."/>
            <person name="Gautier V."/>
            <person name="Ament-Velasquez S.L."/>
            <person name="Kruys A."/>
            <person name="Hutchinson M.I."/>
            <person name="Powell A.J."/>
            <person name="Barry K."/>
            <person name="Miller A.N."/>
            <person name="Grigoriev I.V."/>
            <person name="Debuchy R."/>
            <person name="Gladieux P."/>
            <person name="Thoren M.H."/>
            <person name="Johannesson H."/>
        </authorList>
    </citation>
    <scope>NUCLEOTIDE SEQUENCE</scope>
    <source>
        <strain evidence="2">CBS 168.71</strain>
    </source>
</reference>
<dbReference type="GeneID" id="87840006"/>
<gene>
    <name evidence="2" type="ORF">B0H64DRAFT_385206</name>
</gene>
<feature type="chain" id="PRO_5041975700" description="Secreted protein" evidence="1">
    <location>
        <begin position="26"/>
        <end position="95"/>
    </location>
</feature>
<dbReference type="AlphaFoldDB" id="A0AAE0HKZ1"/>
<dbReference type="RefSeq" id="XP_062661982.1">
    <property type="nucleotide sequence ID" value="XM_062803058.1"/>
</dbReference>
<dbReference type="EMBL" id="JAUEPN010000002">
    <property type="protein sequence ID" value="KAK3298468.1"/>
    <property type="molecule type" value="Genomic_DNA"/>
</dbReference>
<evidence type="ECO:0000313" key="2">
    <source>
        <dbReference type="EMBL" id="KAK3298468.1"/>
    </source>
</evidence>
<name>A0AAE0HKZ1_9PEZI</name>
<protein>
    <recommendedName>
        <fullName evidence="4">Secreted protein</fullName>
    </recommendedName>
</protein>
<dbReference type="Proteomes" id="UP001278766">
    <property type="component" value="Unassembled WGS sequence"/>
</dbReference>
<evidence type="ECO:0000313" key="3">
    <source>
        <dbReference type="Proteomes" id="UP001278766"/>
    </source>
</evidence>
<evidence type="ECO:0008006" key="4">
    <source>
        <dbReference type="Google" id="ProtNLM"/>
    </source>
</evidence>
<feature type="signal peptide" evidence="1">
    <location>
        <begin position="1"/>
        <end position="25"/>
    </location>
</feature>
<proteinExistence type="predicted"/>
<sequence length="95" mass="10811">MVAPCRARGILGFYGLMAAAASALAGTCDSGRSHWRLHRGPEELRVSWHALARLVTEWCVRSPVHRDRPHLLCEGPRRQLSSFLTCCMQRRWENP</sequence>
<evidence type="ECO:0000256" key="1">
    <source>
        <dbReference type="SAM" id="SignalP"/>
    </source>
</evidence>
<comment type="caution">
    <text evidence="2">The sequence shown here is derived from an EMBL/GenBank/DDBJ whole genome shotgun (WGS) entry which is preliminary data.</text>
</comment>
<keyword evidence="3" id="KW-1185">Reference proteome</keyword>
<reference evidence="2" key="1">
    <citation type="journal article" date="2023" name="Mol. Phylogenet. Evol.">
        <title>Genome-scale phylogeny and comparative genomics of the fungal order Sordariales.</title>
        <authorList>
            <person name="Hensen N."/>
            <person name="Bonometti L."/>
            <person name="Westerberg I."/>
            <person name="Brannstrom I.O."/>
            <person name="Guillou S."/>
            <person name="Cros-Aarteil S."/>
            <person name="Calhoun S."/>
            <person name="Haridas S."/>
            <person name="Kuo A."/>
            <person name="Mondo S."/>
            <person name="Pangilinan J."/>
            <person name="Riley R."/>
            <person name="LaButti K."/>
            <person name="Andreopoulos B."/>
            <person name="Lipzen A."/>
            <person name="Chen C."/>
            <person name="Yan M."/>
            <person name="Daum C."/>
            <person name="Ng V."/>
            <person name="Clum A."/>
            <person name="Steindorff A."/>
            <person name="Ohm R.A."/>
            <person name="Martin F."/>
            <person name="Silar P."/>
            <person name="Natvig D.O."/>
            <person name="Lalanne C."/>
            <person name="Gautier V."/>
            <person name="Ament-Velasquez S.L."/>
            <person name="Kruys A."/>
            <person name="Hutchinson M.I."/>
            <person name="Powell A.J."/>
            <person name="Barry K."/>
            <person name="Miller A.N."/>
            <person name="Grigoriev I.V."/>
            <person name="Debuchy R."/>
            <person name="Gladieux P."/>
            <person name="Hiltunen Thoren M."/>
            <person name="Johannesson H."/>
        </authorList>
    </citation>
    <scope>NUCLEOTIDE SEQUENCE</scope>
    <source>
        <strain evidence="2">CBS 168.71</strain>
    </source>
</reference>
<accession>A0AAE0HKZ1</accession>
<keyword evidence="1" id="KW-0732">Signal</keyword>
<organism evidence="2 3">
    <name type="scientific">Chaetomium fimeti</name>
    <dbReference type="NCBI Taxonomy" id="1854472"/>
    <lineage>
        <taxon>Eukaryota</taxon>
        <taxon>Fungi</taxon>
        <taxon>Dikarya</taxon>
        <taxon>Ascomycota</taxon>
        <taxon>Pezizomycotina</taxon>
        <taxon>Sordariomycetes</taxon>
        <taxon>Sordariomycetidae</taxon>
        <taxon>Sordariales</taxon>
        <taxon>Chaetomiaceae</taxon>
        <taxon>Chaetomium</taxon>
    </lineage>
</organism>